<reference evidence="13 14" key="1">
    <citation type="submission" date="2018-11" db="EMBL/GenBank/DDBJ databases">
        <title>Genomic Encyclopedia of Type Strains, Phase IV (KMG-IV): sequencing the most valuable type-strain genomes for metagenomic binning, comparative biology and taxonomic classification.</title>
        <authorList>
            <person name="Goeker M."/>
        </authorList>
    </citation>
    <scope>NUCLEOTIDE SEQUENCE [LARGE SCALE GENOMIC DNA]</scope>
    <source>
        <strain evidence="13 14">DSM 22027</strain>
    </source>
</reference>
<feature type="transmembrane region" description="Helical" evidence="11">
    <location>
        <begin position="86"/>
        <end position="109"/>
    </location>
</feature>
<keyword evidence="9 11" id="KW-0520">NAD</keyword>
<evidence type="ECO:0000256" key="4">
    <source>
        <dbReference type="ARBA" id="ARBA00022475"/>
    </source>
</evidence>
<keyword evidence="3 11" id="KW-0813">Transport</keyword>
<comment type="subcellular location">
    <subcellularLocation>
        <location evidence="11 12">Cell membrane</location>
        <topology evidence="11 12">Multi-pass membrane protein</topology>
    </subcellularLocation>
    <subcellularLocation>
        <location evidence="1">Membrane</location>
        <topology evidence="1">Multi-pass membrane protein</topology>
    </subcellularLocation>
</comment>
<name>A0A3N1ULF5_9BACT</name>
<evidence type="ECO:0000256" key="5">
    <source>
        <dbReference type="ARBA" id="ARBA00022692"/>
    </source>
</evidence>
<evidence type="ECO:0000256" key="11">
    <source>
        <dbReference type="HAMAP-Rule" id="MF_01394"/>
    </source>
</evidence>
<organism evidence="13 14">
    <name type="scientific">Desulfosoma caldarium</name>
    <dbReference type="NCBI Taxonomy" id="610254"/>
    <lineage>
        <taxon>Bacteria</taxon>
        <taxon>Pseudomonadati</taxon>
        <taxon>Thermodesulfobacteriota</taxon>
        <taxon>Syntrophobacteria</taxon>
        <taxon>Syntrophobacterales</taxon>
        <taxon>Syntrophobacteraceae</taxon>
        <taxon>Desulfosoma</taxon>
    </lineage>
</organism>
<evidence type="ECO:0000313" key="14">
    <source>
        <dbReference type="Proteomes" id="UP000276223"/>
    </source>
</evidence>
<dbReference type="GO" id="GO:0005886">
    <property type="term" value="C:plasma membrane"/>
    <property type="evidence" value="ECO:0007669"/>
    <property type="project" value="UniProtKB-SubCell"/>
</dbReference>
<dbReference type="AlphaFoldDB" id="A0A3N1ULF5"/>
<dbReference type="InterPro" id="IPR038430">
    <property type="entry name" value="NDAH_ubi_oxred_su3_sf"/>
</dbReference>
<dbReference type="GO" id="GO:0050136">
    <property type="term" value="F:NADH dehydrogenase (quinone) (non-electrogenic) activity"/>
    <property type="evidence" value="ECO:0007669"/>
    <property type="project" value="UniProtKB-UniRule"/>
</dbReference>
<gene>
    <name evidence="11" type="primary">nuoA</name>
    <name evidence="13" type="ORF">EDC27_2192</name>
</gene>
<dbReference type="Pfam" id="PF00507">
    <property type="entry name" value="Oxidored_q4"/>
    <property type="match status" value="1"/>
</dbReference>
<dbReference type="Gene3D" id="1.20.58.1610">
    <property type="entry name" value="NADH:ubiquinone/plastoquinone oxidoreductase, chain 3"/>
    <property type="match status" value="1"/>
</dbReference>
<evidence type="ECO:0000313" key="13">
    <source>
        <dbReference type="EMBL" id="ROQ90923.1"/>
    </source>
</evidence>
<dbReference type="HAMAP" id="MF_01394">
    <property type="entry name" value="NDH1_NuoA"/>
    <property type="match status" value="1"/>
</dbReference>
<keyword evidence="4 11" id="KW-1003">Cell membrane</keyword>
<keyword evidence="6 11" id="KW-0874">Quinone</keyword>
<dbReference type="EC" id="7.1.1.-" evidence="11"/>
<evidence type="ECO:0000256" key="6">
    <source>
        <dbReference type="ARBA" id="ARBA00022719"/>
    </source>
</evidence>
<keyword evidence="8 11" id="KW-1133">Transmembrane helix</keyword>
<dbReference type="PANTHER" id="PTHR11058">
    <property type="entry name" value="NADH-UBIQUINONE OXIDOREDUCTASE CHAIN 3"/>
    <property type="match status" value="1"/>
</dbReference>
<evidence type="ECO:0000256" key="10">
    <source>
        <dbReference type="ARBA" id="ARBA00023136"/>
    </source>
</evidence>
<comment type="subunit">
    <text evidence="11">NDH-1 is composed of 14 different subunits. Subunits NuoA, H, J, K, L, M, N constitute the membrane sector of the complex.</text>
</comment>
<evidence type="ECO:0000256" key="3">
    <source>
        <dbReference type="ARBA" id="ARBA00022448"/>
    </source>
</evidence>
<comment type="caution">
    <text evidence="13">The sequence shown here is derived from an EMBL/GenBank/DDBJ whole genome shotgun (WGS) entry which is preliminary data.</text>
</comment>
<keyword evidence="14" id="KW-1185">Reference proteome</keyword>
<dbReference type="Proteomes" id="UP000276223">
    <property type="component" value="Unassembled WGS sequence"/>
</dbReference>
<accession>A0A3N1ULF5</accession>
<dbReference type="RefSeq" id="WP_123290664.1">
    <property type="nucleotide sequence ID" value="NZ_RJVA01000013.1"/>
</dbReference>
<evidence type="ECO:0000256" key="7">
    <source>
        <dbReference type="ARBA" id="ARBA00022967"/>
    </source>
</evidence>
<keyword evidence="10 11" id="KW-0472">Membrane</keyword>
<evidence type="ECO:0000256" key="1">
    <source>
        <dbReference type="ARBA" id="ARBA00004141"/>
    </source>
</evidence>
<dbReference type="EMBL" id="RJVA01000013">
    <property type="protein sequence ID" value="ROQ90923.1"/>
    <property type="molecule type" value="Genomic_DNA"/>
</dbReference>
<evidence type="ECO:0000256" key="9">
    <source>
        <dbReference type="ARBA" id="ARBA00023027"/>
    </source>
</evidence>
<dbReference type="PANTHER" id="PTHR11058:SF22">
    <property type="entry name" value="NADH-QUINONE OXIDOREDUCTASE SUBUNIT A"/>
    <property type="match status" value="1"/>
</dbReference>
<proteinExistence type="inferred from homology"/>
<comment type="function">
    <text evidence="11">NDH-1 shuttles electrons from NADH, via FMN and iron-sulfur (Fe-S) centers, to quinones in the respiratory chain. The immediate electron acceptor for the enzyme in this species is believed to be ubiquinone. Couples the redox reaction to proton translocation (for every two electrons transferred, four hydrogen ions are translocated across the cytoplasmic membrane), and thus conserves the redox energy in a proton gradient.</text>
</comment>
<sequence length="117" mass="13453">MNPYVPVLIMLFLAAATAAGMIAATTYIGPKKKFAEKMVVFECGESPIVNPMQRFSVKFYLVALFFVIFDIETVFLYPWAVLFNDLGWFGFVEMMLFVFILAIGLIYIWRRGALEWD</sequence>
<comment type="catalytic activity">
    <reaction evidence="11 12">
        <text>a quinone + NADH + 5 H(+)(in) = a quinol + NAD(+) + 4 H(+)(out)</text>
        <dbReference type="Rhea" id="RHEA:57888"/>
        <dbReference type="ChEBI" id="CHEBI:15378"/>
        <dbReference type="ChEBI" id="CHEBI:24646"/>
        <dbReference type="ChEBI" id="CHEBI:57540"/>
        <dbReference type="ChEBI" id="CHEBI:57945"/>
        <dbReference type="ChEBI" id="CHEBI:132124"/>
    </reaction>
</comment>
<comment type="similarity">
    <text evidence="2 11 12">Belongs to the complex I subunit 3 family.</text>
</comment>
<dbReference type="InterPro" id="IPR000440">
    <property type="entry name" value="NADH_UbQ/plastoQ_OxRdtase_su3"/>
</dbReference>
<dbReference type="GO" id="GO:0030964">
    <property type="term" value="C:NADH dehydrogenase complex"/>
    <property type="evidence" value="ECO:0007669"/>
    <property type="project" value="TreeGrafter"/>
</dbReference>
<dbReference type="GO" id="GO:0048038">
    <property type="term" value="F:quinone binding"/>
    <property type="evidence" value="ECO:0007669"/>
    <property type="project" value="UniProtKB-KW"/>
</dbReference>
<evidence type="ECO:0000256" key="2">
    <source>
        <dbReference type="ARBA" id="ARBA00008472"/>
    </source>
</evidence>
<keyword evidence="11" id="KW-0830">Ubiquinone</keyword>
<protein>
    <recommendedName>
        <fullName evidence="11">NADH-quinone oxidoreductase subunit A</fullName>
        <ecNumber evidence="11">7.1.1.-</ecNumber>
    </recommendedName>
    <alternativeName>
        <fullName evidence="11">NADH dehydrogenase I subunit A</fullName>
    </alternativeName>
    <alternativeName>
        <fullName evidence="11">NDH-1 subunit A</fullName>
    </alternativeName>
    <alternativeName>
        <fullName evidence="11">NUO1</fullName>
    </alternativeName>
</protein>
<keyword evidence="5 11" id="KW-0812">Transmembrane</keyword>
<evidence type="ECO:0000256" key="8">
    <source>
        <dbReference type="ARBA" id="ARBA00022989"/>
    </source>
</evidence>
<dbReference type="InterPro" id="IPR023043">
    <property type="entry name" value="NAD(P)H_OxRDtase_bac/plastid"/>
</dbReference>
<feature type="transmembrane region" description="Helical" evidence="11">
    <location>
        <begin position="6"/>
        <end position="28"/>
    </location>
</feature>
<feature type="transmembrane region" description="Helical" evidence="11">
    <location>
        <begin position="59"/>
        <end position="80"/>
    </location>
</feature>
<keyword evidence="7 11" id="KW-1278">Translocase</keyword>
<dbReference type="OrthoDB" id="9791970at2"/>
<evidence type="ECO:0000256" key="12">
    <source>
        <dbReference type="RuleBase" id="RU003639"/>
    </source>
</evidence>
<dbReference type="GO" id="GO:0008137">
    <property type="term" value="F:NADH dehydrogenase (ubiquinone) activity"/>
    <property type="evidence" value="ECO:0007669"/>
    <property type="project" value="InterPro"/>
</dbReference>